<keyword evidence="5 8" id="KW-1133">Transmembrane helix</keyword>
<dbReference type="PANTHER" id="PTHR43829">
    <property type="entry name" value="AQUAPORIN OR AQUAGLYCEROPORIN RELATED"/>
    <property type="match status" value="1"/>
</dbReference>
<dbReference type="PRINTS" id="PR00783">
    <property type="entry name" value="MINTRINSICP"/>
</dbReference>
<dbReference type="InterPro" id="IPR022357">
    <property type="entry name" value="MIP_CS"/>
</dbReference>
<evidence type="ECO:0008006" key="11">
    <source>
        <dbReference type="Google" id="ProtNLM"/>
    </source>
</evidence>
<feature type="transmembrane region" description="Helical" evidence="8">
    <location>
        <begin position="52"/>
        <end position="70"/>
    </location>
</feature>
<protein>
    <recommendedName>
        <fullName evidence="11">Aquaporin</fullName>
    </recommendedName>
</protein>
<feature type="transmembrane region" description="Helical" evidence="8">
    <location>
        <begin position="258"/>
        <end position="281"/>
    </location>
</feature>
<evidence type="ECO:0000256" key="7">
    <source>
        <dbReference type="RuleBase" id="RU000477"/>
    </source>
</evidence>
<dbReference type="EMBL" id="JAAAXW010000112">
    <property type="protein sequence ID" value="KAF9543480.1"/>
    <property type="molecule type" value="Genomic_DNA"/>
</dbReference>
<gene>
    <name evidence="9" type="ORF">EC957_000841</name>
</gene>
<evidence type="ECO:0000256" key="4">
    <source>
        <dbReference type="ARBA" id="ARBA00022692"/>
    </source>
</evidence>
<feature type="transmembrane region" description="Helical" evidence="8">
    <location>
        <begin position="175"/>
        <end position="195"/>
    </location>
</feature>
<keyword evidence="10" id="KW-1185">Reference proteome</keyword>
<dbReference type="SUPFAM" id="SSF81338">
    <property type="entry name" value="Aquaporin-like"/>
    <property type="match status" value="1"/>
</dbReference>
<organism evidence="9 10">
    <name type="scientific">Mortierella hygrophila</name>
    <dbReference type="NCBI Taxonomy" id="979708"/>
    <lineage>
        <taxon>Eukaryota</taxon>
        <taxon>Fungi</taxon>
        <taxon>Fungi incertae sedis</taxon>
        <taxon>Mucoromycota</taxon>
        <taxon>Mortierellomycotina</taxon>
        <taxon>Mortierellomycetes</taxon>
        <taxon>Mortierellales</taxon>
        <taxon>Mortierellaceae</taxon>
        <taxon>Mortierella</taxon>
    </lineage>
</organism>
<dbReference type="InterPro" id="IPR023271">
    <property type="entry name" value="Aquaporin-like"/>
</dbReference>
<comment type="subcellular location">
    <subcellularLocation>
        <location evidence="1">Membrane</location>
        <topology evidence="1">Multi-pass membrane protein</topology>
    </subcellularLocation>
</comment>
<dbReference type="Pfam" id="PF00230">
    <property type="entry name" value="MIP"/>
    <property type="match status" value="1"/>
</dbReference>
<evidence type="ECO:0000256" key="8">
    <source>
        <dbReference type="SAM" id="Phobius"/>
    </source>
</evidence>
<name>A0A9P6F708_9FUNG</name>
<dbReference type="PROSITE" id="PS00221">
    <property type="entry name" value="MIP"/>
    <property type="match status" value="1"/>
</dbReference>
<feature type="transmembrane region" description="Helical" evidence="8">
    <location>
        <begin position="82"/>
        <end position="103"/>
    </location>
</feature>
<comment type="similarity">
    <text evidence="2 7">Belongs to the MIP/aquaporin (TC 1.A.8) family.</text>
</comment>
<keyword evidence="6 8" id="KW-0472">Membrane</keyword>
<dbReference type="GO" id="GO:0005886">
    <property type="term" value="C:plasma membrane"/>
    <property type="evidence" value="ECO:0007669"/>
    <property type="project" value="TreeGrafter"/>
</dbReference>
<dbReference type="InterPro" id="IPR000425">
    <property type="entry name" value="MIP"/>
</dbReference>
<dbReference type="NCBIfam" id="TIGR00861">
    <property type="entry name" value="MIP"/>
    <property type="match status" value="1"/>
</dbReference>
<dbReference type="Proteomes" id="UP000723463">
    <property type="component" value="Unassembled WGS sequence"/>
</dbReference>
<comment type="caution">
    <text evidence="9">The sequence shown here is derived from an EMBL/GenBank/DDBJ whole genome shotgun (WGS) entry which is preliminary data.</text>
</comment>
<reference evidence="9" key="1">
    <citation type="journal article" date="2020" name="Fungal Divers.">
        <title>Resolving the Mortierellaceae phylogeny through synthesis of multi-gene phylogenetics and phylogenomics.</title>
        <authorList>
            <person name="Vandepol N."/>
            <person name="Liber J."/>
            <person name="Desiro A."/>
            <person name="Na H."/>
            <person name="Kennedy M."/>
            <person name="Barry K."/>
            <person name="Grigoriev I.V."/>
            <person name="Miller A.N."/>
            <person name="O'Donnell K."/>
            <person name="Stajich J.E."/>
            <person name="Bonito G."/>
        </authorList>
    </citation>
    <scope>NUCLEOTIDE SEQUENCE</scope>
    <source>
        <strain evidence="9">NRRL 2591</strain>
    </source>
</reference>
<keyword evidence="4 7" id="KW-0812">Transmembrane</keyword>
<keyword evidence="3 7" id="KW-0813">Transport</keyword>
<proteinExistence type="inferred from homology"/>
<dbReference type="Gene3D" id="1.20.1080.10">
    <property type="entry name" value="Glycerol uptake facilitator protein"/>
    <property type="match status" value="1"/>
</dbReference>
<dbReference type="GO" id="GO:0015254">
    <property type="term" value="F:glycerol channel activity"/>
    <property type="evidence" value="ECO:0007669"/>
    <property type="project" value="TreeGrafter"/>
</dbReference>
<evidence type="ECO:0000256" key="5">
    <source>
        <dbReference type="ARBA" id="ARBA00022989"/>
    </source>
</evidence>
<dbReference type="CDD" id="cd00333">
    <property type="entry name" value="MIP"/>
    <property type="match status" value="1"/>
</dbReference>
<evidence type="ECO:0000313" key="9">
    <source>
        <dbReference type="EMBL" id="KAF9543480.1"/>
    </source>
</evidence>
<sequence length="290" mass="30735">MADNHNKFAEAMMESGVQLASVDMCDVSSSSNINSARWGSIRHKLRKAAAEFLGTALLLIFGFGATTQLVTTDSSSWGTMVAVWGTALTVAVYAVGGVSGAHLNPAVTLTMCVFRGFSYAELPIYWVSQLCGAFMGAVVVYFFNEPAIRAARLEDASNAIGIFITSRATGVTVPVAFFVEFLATAILVFFVLATSEGRGITPTDPRFQPVALGIVLTAIGLGLGQQTGFALNPARDLGPRIFVSIAGWGTEAFSRQGYYFWVPIVSPFCGAFAGAFAHDLLANPQDTSSL</sequence>
<evidence type="ECO:0000256" key="6">
    <source>
        <dbReference type="ARBA" id="ARBA00023136"/>
    </source>
</evidence>
<evidence type="ECO:0000256" key="3">
    <source>
        <dbReference type="ARBA" id="ARBA00022448"/>
    </source>
</evidence>
<feature type="transmembrane region" description="Helical" evidence="8">
    <location>
        <begin position="124"/>
        <end position="143"/>
    </location>
</feature>
<accession>A0A9P6F708</accession>
<dbReference type="GO" id="GO:0015250">
    <property type="term" value="F:water channel activity"/>
    <property type="evidence" value="ECO:0007669"/>
    <property type="project" value="TreeGrafter"/>
</dbReference>
<dbReference type="PANTHER" id="PTHR43829:SF9">
    <property type="entry name" value="AQUAPORIN-9"/>
    <property type="match status" value="1"/>
</dbReference>
<dbReference type="AlphaFoldDB" id="A0A9P6F708"/>
<evidence type="ECO:0000256" key="1">
    <source>
        <dbReference type="ARBA" id="ARBA00004141"/>
    </source>
</evidence>
<evidence type="ECO:0000313" key="10">
    <source>
        <dbReference type="Proteomes" id="UP000723463"/>
    </source>
</evidence>
<evidence type="ECO:0000256" key="2">
    <source>
        <dbReference type="ARBA" id="ARBA00006175"/>
    </source>
</evidence>
<dbReference type="InterPro" id="IPR050363">
    <property type="entry name" value="MIP/Aquaporin"/>
</dbReference>